<feature type="transmembrane region" description="Helical" evidence="1">
    <location>
        <begin position="136"/>
        <end position="154"/>
    </location>
</feature>
<feature type="transmembrane region" description="Helical" evidence="1">
    <location>
        <begin position="203"/>
        <end position="221"/>
    </location>
</feature>
<name>A0A420EAV3_9ALTE</name>
<reference evidence="2 3" key="1">
    <citation type="submission" date="2018-09" db="EMBL/GenBank/DDBJ databases">
        <authorList>
            <person name="Wang Z."/>
        </authorList>
    </citation>
    <scope>NUCLEOTIDE SEQUENCE [LARGE SCALE GENOMIC DNA]</scope>
    <source>
        <strain evidence="2 3">ALS 81</strain>
    </source>
</reference>
<sequence>MHSITLALALFCLNKMLQFKLSSFVLCSLLSFVTFQQASMPPLIFSIIIFMLFMKFEPRKSKYAAAYFVCAIGYFTLTSYLFPAHGLYAGYNNISLTNLFKSHLYSSYLDYIVKVYPAVLLLLGIVFVKSKDQRKCVFAFMMLIVMNAIPFILVGKTTAESHLDIVGGWNQRQSITITVIVAIIFGYLWQVSDSFSKRVWNQVAYVSIICSLVFVTYRYYLSTEVKVKSIALKTEMVELFKAYKSKLEACGIELEVSLPPEYRALSTYELNYIAWKSFNQRHYTYASDNGPGGIFKEPIYRDKYIQSITKPDCLNKVTYTSETYRLAMHEILLNDQYSYSLSIR</sequence>
<feature type="transmembrane region" description="Helical" evidence="1">
    <location>
        <begin position="174"/>
        <end position="191"/>
    </location>
</feature>
<dbReference type="EMBL" id="RAQO01000006">
    <property type="protein sequence ID" value="RKF17800.1"/>
    <property type="molecule type" value="Genomic_DNA"/>
</dbReference>
<keyword evidence="3" id="KW-1185">Reference proteome</keyword>
<protein>
    <recommendedName>
        <fullName evidence="4">DUF2079 domain-containing protein</fullName>
    </recommendedName>
</protein>
<feature type="transmembrane region" description="Helical" evidence="1">
    <location>
        <begin position="34"/>
        <end position="53"/>
    </location>
</feature>
<evidence type="ECO:0008006" key="4">
    <source>
        <dbReference type="Google" id="ProtNLM"/>
    </source>
</evidence>
<keyword evidence="1" id="KW-0812">Transmembrane</keyword>
<comment type="caution">
    <text evidence="2">The sequence shown here is derived from an EMBL/GenBank/DDBJ whole genome shotgun (WGS) entry which is preliminary data.</text>
</comment>
<proteinExistence type="predicted"/>
<feature type="transmembrane region" description="Helical" evidence="1">
    <location>
        <begin position="111"/>
        <end position="129"/>
    </location>
</feature>
<evidence type="ECO:0000313" key="3">
    <source>
        <dbReference type="Proteomes" id="UP000286482"/>
    </source>
</evidence>
<accession>A0A420EAV3</accession>
<dbReference type="AlphaFoldDB" id="A0A420EAV3"/>
<feature type="transmembrane region" description="Helical" evidence="1">
    <location>
        <begin position="65"/>
        <end position="91"/>
    </location>
</feature>
<dbReference type="Proteomes" id="UP000286482">
    <property type="component" value="Unassembled WGS sequence"/>
</dbReference>
<gene>
    <name evidence="2" type="ORF">DBZ36_11100</name>
</gene>
<organism evidence="2 3">
    <name type="scientific">Alginatibacterium sediminis</name>
    <dbReference type="NCBI Taxonomy" id="2164068"/>
    <lineage>
        <taxon>Bacteria</taxon>
        <taxon>Pseudomonadati</taxon>
        <taxon>Pseudomonadota</taxon>
        <taxon>Gammaproteobacteria</taxon>
        <taxon>Alteromonadales</taxon>
        <taxon>Alteromonadaceae</taxon>
        <taxon>Alginatibacterium</taxon>
    </lineage>
</organism>
<keyword evidence="1" id="KW-0472">Membrane</keyword>
<keyword evidence="1" id="KW-1133">Transmembrane helix</keyword>
<evidence type="ECO:0000256" key="1">
    <source>
        <dbReference type="SAM" id="Phobius"/>
    </source>
</evidence>
<evidence type="ECO:0000313" key="2">
    <source>
        <dbReference type="EMBL" id="RKF17800.1"/>
    </source>
</evidence>